<accession>A0A6A7C4K7</accession>
<evidence type="ECO:0000313" key="1">
    <source>
        <dbReference type="EMBL" id="KAF2861648.1"/>
    </source>
</evidence>
<protein>
    <submittedName>
        <fullName evidence="1">Uncharacterized protein</fullName>
    </submittedName>
</protein>
<dbReference type="GO" id="GO:0009306">
    <property type="term" value="P:protein secretion"/>
    <property type="evidence" value="ECO:0007669"/>
    <property type="project" value="InterPro"/>
</dbReference>
<dbReference type="AlphaFoldDB" id="A0A6A7C4K7"/>
<gene>
    <name evidence="1" type="ORF">K470DRAFT_214619</name>
</gene>
<dbReference type="OrthoDB" id="2155101at2759"/>
<feature type="non-terminal residue" evidence="1">
    <location>
        <position position="1"/>
    </location>
</feature>
<sequence>RTIDPLFAMGVGAAAAALRIRREEKTKGNTTAQSWEALKRRVDLVWRNL</sequence>
<keyword evidence="2" id="KW-1185">Reference proteome</keyword>
<dbReference type="EMBL" id="MU005971">
    <property type="protein sequence ID" value="KAF2861648.1"/>
    <property type="molecule type" value="Genomic_DNA"/>
</dbReference>
<dbReference type="Proteomes" id="UP000799421">
    <property type="component" value="Unassembled WGS sequence"/>
</dbReference>
<dbReference type="Pfam" id="PF11654">
    <property type="entry name" value="NCE101"/>
    <property type="match status" value="1"/>
</dbReference>
<reference evidence="1" key="1">
    <citation type="journal article" date="2020" name="Stud. Mycol.">
        <title>101 Dothideomycetes genomes: a test case for predicting lifestyles and emergence of pathogens.</title>
        <authorList>
            <person name="Haridas S."/>
            <person name="Albert R."/>
            <person name="Binder M."/>
            <person name="Bloem J."/>
            <person name="Labutti K."/>
            <person name="Salamov A."/>
            <person name="Andreopoulos B."/>
            <person name="Baker S."/>
            <person name="Barry K."/>
            <person name="Bills G."/>
            <person name="Bluhm B."/>
            <person name="Cannon C."/>
            <person name="Castanera R."/>
            <person name="Culley D."/>
            <person name="Daum C."/>
            <person name="Ezra D."/>
            <person name="Gonzalez J."/>
            <person name="Henrissat B."/>
            <person name="Kuo A."/>
            <person name="Liang C."/>
            <person name="Lipzen A."/>
            <person name="Lutzoni F."/>
            <person name="Magnuson J."/>
            <person name="Mondo S."/>
            <person name="Nolan M."/>
            <person name="Ohm R."/>
            <person name="Pangilinan J."/>
            <person name="Park H.-J."/>
            <person name="Ramirez L."/>
            <person name="Alfaro M."/>
            <person name="Sun H."/>
            <person name="Tritt A."/>
            <person name="Yoshinaga Y."/>
            <person name="Zwiers L.-H."/>
            <person name="Turgeon B."/>
            <person name="Goodwin S."/>
            <person name="Spatafora J."/>
            <person name="Crous P."/>
            <person name="Grigoriev I."/>
        </authorList>
    </citation>
    <scope>NUCLEOTIDE SEQUENCE</scope>
    <source>
        <strain evidence="1">CBS 480.64</strain>
    </source>
</reference>
<dbReference type="InterPro" id="IPR024242">
    <property type="entry name" value="NCE101"/>
</dbReference>
<name>A0A6A7C4K7_9PEZI</name>
<organism evidence="1 2">
    <name type="scientific">Piedraia hortae CBS 480.64</name>
    <dbReference type="NCBI Taxonomy" id="1314780"/>
    <lineage>
        <taxon>Eukaryota</taxon>
        <taxon>Fungi</taxon>
        <taxon>Dikarya</taxon>
        <taxon>Ascomycota</taxon>
        <taxon>Pezizomycotina</taxon>
        <taxon>Dothideomycetes</taxon>
        <taxon>Dothideomycetidae</taxon>
        <taxon>Capnodiales</taxon>
        <taxon>Piedraiaceae</taxon>
        <taxon>Piedraia</taxon>
    </lineage>
</organism>
<evidence type="ECO:0000313" key="2">
    <source>
        <dbReference type="Proteomes" id="UP000799421"/>
    </source>
</evidence>
<proteinExistence type="predicted"/>